<proteinExistence type="inferred from homology"/>
<dbReference type="Gene3D" id="3.40.50.2000">
    <property type="entry name" value="Glycogen Phosphorylase B"/>
    <property type="match status" value="1"/>
</dbReference>
<comment type="caution">
    <text evidence="6">The sequence shown here is derived from an EMBL/GenBank/DDBJ whole genome shotgun (WGS) entry which is preliminary data.</text>
</comment>
<dbReference type="OrthoDB" id="416356at2759"/>
<dbReference type="Proteomes" id="UP000580250">
    <property type="component" value="Unassembled WGS sequence"/>
</dbReference>
<evidence type="ECO:0000256" key="1">
    <source>
        <dbReference type="ARBA" id="ARBA00009995"/>
    </source>
</evidence>
<protein>
    <recommendedName>
        <fullName evidence="2">glucuronosyltransferase</fullName>
        <ecNumber evidence="2">2.4.1.17</ecNumber>
    </recommendedName>
</protein>
<dbReference type="GO" id="GO:0015020">
    <property type="term" value="F:glucuronosyltransferase activity"/>
    <property type="evidence" value="ECO:0007669"/>
    <property type="project" value="UniProtKB-EC"/>
</dbReference>
<evidence type="ECO:0000256" key="2">
    <source>
        <dbReference type="ARBA" id="ARBA00012544"/>
    </source>
</evidence>
<dbReference type="PANTHER" id="PTHR48043">
    <property type="entry name" value="EG:EG0003.4 PROTEIN-RELATED"/>
    <property type="match status" value="1"/>
</dbReference>
<dbReference type="InterPro" id="IPR050271">
    <property type="entry name" value="UDP-glycosyltransferase"/>
</dbReference>
<organism evidence="6 7">
    <name type="scientific">Meloidogyne enterolobii</name>
    <name type="common">Root-knot nematode worm</name>
    <name type="synonym">Meloidogyne mayaguensis</name>
    <dbReference type="NCBI Taxonomy" id="390850"/>
    <lineage>
        <taxon>Eukaryota</taxon>
        <taxon>Metazoa</taxon>
        <taxon>Ecdysozoa</taxon>
        <taxon>Nematoda</taxon>
        <taxon>Chromadorea</taxon>
        <taxon>Rhabditida</taxon>
        <taxon>Tylenchina</taxon>
        <taxon>Tylenchomorpha</taxon>
        <taxon>Tylenchoidea</taxon>
        <taxon>Meloidogynidae</taxon>
        <taxon>Meloidogyninae</taxon>
        <taxon>Meloidogyne</taxon>
    </lineage>
</organism>
<accession>A0A6V7V5K9</accession>
<evidence type="ECO:0000256" key="4">
    <source>
        <dbReference type="ARBA" id="ARBA00022679"/>
    </source>
</evidence>
<evidence type="ECO:0000256" key="5">
    <source>
        <dbReference type="ARBA" id="ARBA00047475"/>
    </source>
</evidence>
<dbReference type="Pfam" id="PF00201">
    <property type="entry name" value="UDPGT"/>
    <property type="match status" value="1"/>
</dbReference>
<comment type="similarity">
    <text evidence="1">Belongs to the UDP-glycosyltransferase family.</text>
</comment>
<sequence length="219" mass="25280">MGISGEQPSSLEFLFKKIKLHFANQHPLGIFKTFPLHEKIIYIGGIHVEEKKILTEKAKKQNNKKPECIVLVSFGTVKVSGDLTPENVEIMFDRFSRFKKCKFIVRINKKLLPKNYNKNQIKVTEEYINQQGILAEKNTKLFISHCGQNSLIEAMYAGVPLICIPNALDQFYNSSIVEYLGIGIYVKMLGIDERYDIDDKNAKFEYDFIKAFNEFFGHE</sequence>
<dbReference type="InterPro" id="IPR002213">
    <property type="entry name" value="UDP_glucos_trans"/>
</dbReference>
<dbReference type="AlphaFoldDB" id="A0A6V7V5K9"/>
<dbReference type="EC" id="2.4.1.17" evidence="2"/>
<dbReference type="PANTHER" id="PTHR48043:SF145">
    <property type="entry name" value="FI06409P-RELATED"/>
    <property type="match status" value="1"/>
</dbReference>
<gene>
    <name evidence="6" type="ORF">MENT_LOCUS21586</name>
</gene>
<dbReference type="SUPFAM" id="SSF53756">
    <property type="entry name" value="UDP-Glycosyltransferase/glycogen phosphorylase"/>
    <property type="match status" value="1"/>
</dbReference>
<evidence type="ECO:0000256" key="3">
    <source>
        <dbReference type="ARBA" id="ARBA00022676"/>
    </source>
</evidence>
<keyword evidence="4" id="KW-0808">Transferase</keyword>
<dbReference type="EMBL" id="CAJEWN010000164">
    <property type="protein sequence ID" value="CAD2170201.1"/>
    <property type="molecule type" value="Genomic_DNA"/>
</dbReference>
<reference evidence="6 7" key="1">
    <citation type="submission" date="2020-08" db="EMBL/GenBank/DDBJ databases">
        <authorList>
            <person name="Koutsovoulos G."/>
            <person name="Danchin GJ E."/>
        </authorList>
    </citation>
    <scope>NUCLEOTIDE SEQUENCE [LARGE SCALE GENOMIC DNA]</scope>
</reference>
<evidence type="ECO:0000313" key="6">
    <source>
        <dbReference type="EMBL" id="CAD2170201.1"/>
    </source>
</evidence>
<keyword evidence="3" id="KW-0328">Glycosyltransferase</keyword>
<name>A0A6V7V5K9_MELEN</name>
<comment type="catalytic activity">
    <reaction evidence="5">
        <text>glucuronate acceptor + UDP-alpha-D-glucuronate = acceptor beta-D-glucuronoside + UDP + H(+)</text>
        <dbReference type="Rhea" id="RHEA:21032"/>
        <dbReference type="ChEBI" id="CHEBI:15378"/>
        <dbReference type="ChEBI" id="CHEBI:58052"/>
        <dbReference type="ChEBI" id="CHEBI:58223"/>
        <dbReference type="ChEBI" id="CHEBI:132367"/>
        <dbReference type="ChEBI" id="CHEBI:132368"/>
        <dbReference type="EC" id="2.4.1.17"/>
    </reaction>
</comment>
<evidence type="ECO:0000313" key="7">
    <source>
        <dbReference type="Proteomes" id="UP000580250"/>
    </source>
</evidence>